<dbReference type="Proteomes" id="UP000248926">
    <property type="component" value="Unassembled WGS sequence"/>
</dbReference>
<gene>
    <name evidence="2" type="ORF">CA260_09895</name>
</gene>
<comment type="caution">
    <text evidence="2">The sequence shown here is derived from an EMBL/GenBank/DDBJ whole genome shotgun (WGS) entry which is preliminary data.</text>
</comment>
<dbReference type="Pfam" id="PF11162">
    <property type="entry name" value="DUF2946"/>
    <property type="match status" value="1"/>
</dbReference>
<keyword evidence="1" id="KW-0472">Membrane</keyword>
<accession>A0A328PA40</accession>
<dbReference type="AlphaFoldDB" id="A0A328PA40"/>
<feature type="transmembrane region" description="Helical" evidence="1">
    <location>
        <begin position="22"/>
        <end position="40"/>
    </location>
</feature>
<keyword evidence="1" id="KW-0812">Transmembrane</keyword>
<protein>
    <recommendedName>
        <fullName evidence="4">DUF2946 domain-containing protein</fullName>
    </recommendedName>
</protein>
<proteinExistence type="predicted"/>
<dbReference type="InterPro" id="IPR021333">
    <property type="entry name" value="DUF2946"/>
</dbReference>
<organism evidence="2 3">
    <name type="scientific">Dyella jiangningensis</name>
    <dbReference type="NCBI Taxonomy" id="1379159"/>
    <lineage>
        <taxon>Bacteria</taxon>
        <taxon>Pseudomonadati</taxon>
        <taxon>Pseudomonadota</taxon>
        <taxon>Gammaproteobacteria</taxon>
        <taxon>Lysobacterales</taxon>
        <taxon>Rhodanobacteraceae</taxon>
        <taxon>Dyella</taxon>
    </lineage>
</organism>
<evidence type="ECO:0000256" key="1">
    <source>
        <dbReference type="SAM" id="Phobius"/>
    </source>
</evidence>
<keyword evidence="1" id="KW-1133">Transmembrane helix</keyword>
<name>A0A328PA40_9GAMM</name>
<keyword evidence="3" id="KW-1185">Reference proteome</keyword>
<dbReference type="OrthoDB" id="5957628at2"/>
<sequence>MSLLKTWLDGDDVIRGRTAHRWVAWLAIAAVWLLVAAPTVSRTLAATDAWPELGAWCTGHGLDQHHPSAPEAPGLHTDECGYCALLGHSPALTGHSAAAPMAALLPAAAPVHEAPGHWRALPWLSAHPRGPPRA</sequence>
<dbReference type="EMBL" id="NFZS01000001">
    <property type="protein sequence ID" value="RAO78113.1"/>
    <property type="molecule type" value="Genomic_DNA"/>
</dbReference>
<evidence type="ECO:0000313" key="3">
    <source>
        <dbReference type="Proteomes" id="UP000248926"/>
    </source>
</evidence>
<evidence type="ECO:0000313" key="2">
    <source>
        <dbReference type="EMBL" id="RAO78113.1"/>
    </source>
</evidence>
<reference evidence="2 3" key="1">
    <citation type="journal article" date="2018" name="Genet. Mol. Biol.">
        <title>The genome sequence of Dyella jiangningensis FCAV SCS01 from a lignocellulose-decomposing microbial consortium metagenome reveals potential for biotechnological applications.</title>
        <authorList>
            <person name="Desiderato J.G."/>
            <person name="Alvarenga D.O."/>
            <person name="Constancio M.T.L."/>
            <person name="Alves L.M.C."/>
            <person name="Varani A.M."/>
        </authorList>
    </citation>
    <scope>NUCLEOTIDE SEQUENCE [LARGE SCALE GENOMIC DNA]</scope>
    <source>
        <strain evidence="2 3">FCAV SCS01</strain>
    </source>
</reference>
<evidence type="ECO:0008006" key="4">
    <source>
        <dbReference type="Google" id="ProtNLM"/>
    </source>
</evidence>